<dbReference type="Proteomes" id="UP000318733">
    <property type="component" value="Unassembled WGS sequence"/>
</dbReference>
<evidence type="ECO:0000313" key="2">
    <source>
        <dbReference type="Proteomes" id="UP000318733"/>
    </source>
</evidence>
<keyword evidence="2" id="KW-1185">Reference proteome</keyword>
<organism evidence="1 2">
    <name type="scientific">Mucilaginibacter corticis</name>
    <dbReference type="NCBI Taxonomy" id="2597670"/>
    <lineage>
        <taxon>Bacteria</taxon>
        <taxon>Pseudomonadati</taxon>
        <taxon>Bacteroidota</taxon>
        <taxon>Sphingobacteriia</taxon>
        <taxon>Sphingobacteriales</taxon>
        <taxon>Sphingobacteriaceae</taxon>
        <taxon>Mucilaginibacter</taxon>
    </lineage>
</organism>
<reference evidence="1 2" key="1">
    <citation type="submission" date="2019-07" db="EMBL/GenBank/DDBJ databases">
        <authorList>
            <person name="Huq M.A."/>
        </authorList>
    </citation>
    <scope>NUCLEOTIDE SEQUENCE [LARGE SCALE GENOMIC DNA]</scope>
    <source>
        <strain evidence="1 2">MAH-19</strain>
    </source>
</reference>
<sequence>MSSAFVREAEYQKLNEIEPSLSALSFFLRRENGGQLIRETKSFYSEKCGRHVYAMSDGLSYALDDEHKWMVILKDC</sequence>
<dbReference type="RefSeq" id="WP_144250906.1">
    <property type="nucleotide sequence ID" value="NZ_VLPK01000012.1"/>
</dbReference>
<proteinExistence type="predicted"/>
<protein>
    <submittedName>
        <fullName evidence="1">Uncharacterized protein</fullName>
    </submittedName>
</protein>
<evidence type="ECO:0000313" key="1">
    <source>
        <dbReference type="EMBL" id="TSJ34891.1"/>
    </source>
</evidence>
<name>A0A556M4V1_9SPHI</name>
<accession>A0A556M4V1</accession>
<dbReference type="AlphaFoldDB" id="A0A556M4V1"/>
<gene>
    <name evidence="1" type="ORF">FO440_24205</name>
</gene>
<dbReference type="OrthoDB" id="675724at2"/>
<dbReference type="EMBL" id="VLPK01000012">
    <property type="protein sequence ID" value="TSJ34891.1"/>
    <property type="molecule type" value="Genomic_DNA"/>
</dbReference>
<comment type="caution">
    <text evidence="1">The sequence shown here is derived from an EMBL/GenBank/DDBJ whole genome shotgun (WGS) entry which is preliminary data.</text>
</comment>